<dbReference type="Pfam" id="PF10613">
    <property type="entry name" value="Lig_chan-Glu_bd"/>
    <property type="match status" value="1"/>
</dbReference>
<keyword evidence="12" id="KW-0407">Ion channel</keyword>
<evidence type="ECO:0000256" key="14">
    <source>
        <dbReference type="SAM" id="MobiDB-lite"/>
    </source>
</evidence>
<keyword evidence="11" id="KW-1071">Ligand-gated ion channel</keyword>
<keyword evidence="3" id="KW-0813">Transport</keyword>
<keyword evidence="7" id="KW-0406">Ion transport</keyword>
<keyword evidence="13" id="KW-1015">Disulfide bond</keyword>
<evidence type="ECO:0000256" key="13">
    <source>
        <dbReference type="PIRSR" id="PIRSR037090-50"/>
    </source>
</evidence>
<keyword evidence="9" id="KW-0675">Receptor</keyword>
<dbReference type="FunFam" id="3.40.190.10:FF:000054">
    <property type="entry name" value="Glutamate receptor"/>
    <property type="match status" value="1"/>
</dbReference>
<feature type="transmembrane region" description="Helical" evidence="15">
    <location>
        <begin position="625"/>
        <end position="643"/>
    </location>
</feature>
<dbReference type="InterPro" id="IPR044440">
    <property type="entry name" value="GABAb_receptor_plant_PBP1"/>
</dbReference>
<evidence type="ECO:0000313" key="19">
    <source>
        <dbReference type="Proteomes" id="UP000604825"/>
    </source>
</evidence>
<comment type="caution">
    <text evidence="18">The sequence shown here is derived from an EMBL/GenBank/DDBJ whole genome shotgun (WGS) entry which is preliminary data.</text>
</comment>
<dbReference type="FunFam" id="3.40.50.2300:FF:000081">
    <property type="entry name" value="Glutamate receptor"/>
    <property type="match status" value="1"/>
</dbReference>
<dbReference type="PANTHER" id="PTHR18966">
    <property type="entry name" value="IONOTROPIC GLUTAMATE RECEPTOR"/>
    <property type="match status" value="1"/>
</dbReference>
<dbReference type="InterPro" id="IPR028082">
    <property type="entry name" value="Peripla_BP_I"/>
</dbReference>
<keyword evidence="19" id="KW-1185">Reference proteome</keyword>
<protein>
    <recommendedName>
        <fullName evidence="17">Ionotropic glutamate receptor C-terminal domain-containing protein</fullName>
    </recommendedName>
</protein>
<evidence type="ECO:0000256" key="6">
    <source>
        <dbReference type="ARBA" id="ARBA00022989"/>
    </source>
</evidence>
<organism evidence="18 19">
    <name type="scientific">Miscanthus lutarioriparius</name>
    <dbReference type="NCBI Taxonomy" id="422564"/>
    <lineage>
        <taxon>Eukaryota</taxon>
        <taxon>Viridiplantae</taxon>
        <taxon>Streptophyta</taxon>
        <taxon>Embryophyta</taxon>
        <taxon>Tracheophyta</taxon>
        <taxon>Spermatophyta</taxon>
        <taxon>Magnoliopsida</taxon>
        <taxon>Liliopsida</taxon>
        <taxon>Poales</taxon>
        <taxon>Poaceae</taxon>
        <taxon>PACMAD clade</taxon>
        <taxon>Panicoideae</taxon>
        <taxon>Andropogonodae</taxon>
        <taxon>Andropogoneae</taxon>
        <taxon>Saccharinae</taxon>
        <taxon>Miscanthus</taxon>
    </lineage>
</organism>
<feature type="region of interest" description="Disordered" evidence="14">
    <location>
        <begin position="450"/>
        <end position="483"/>
    </location>
</feature>
<dbReference type="Proteomes" id="UP000604825">
    <property type="component" value="Unassembled WGS sequence"/>
</dbReference>
<dbReference type="EMBL" id="CAJGYO010000003">
    <property type="protein sequence ID" value="CAD6221786.1"/>
    <property type="molecule type" value="Genomic_DNA"/>
</dbReference>
<dbReference type="Gene3D" id="1.10.287.70">
    <property type="match status" value="1"/>
</dbReference>
<dbReference type="Gene3D" id="3.40.190.10">
    <property type="entry name" value="Periplasmic binding protein-like II"/>
    <property type="match status" value="3"/>
</dbReference>
<dbReference type="GO" id="GO:0016020">
    <property type="term" value="C:membrane"/>
    <property type="evidence" value="ECO:0007669"/>
    <property type="project" value="UniProtKB-SubCell"/>
</dbReference>
<evidence type="ECO:0000256" key="9">
    <source>
        <dbReference type="ARBA" id="ARBA00023170"/>
    </source>
</evidence>
<dbReference type="InterPro" id="IPR001828">
    <property type="entry name" value="ANF_lig-bd_rcpt"/>
</dbReference>
<dbReference type="GO" id="GO:1901701">
    <property type="term" value="P:cellular response to oxygen-containing compound"/>
    <property type="evidence" value="ECO:0007669"/>
    <property type="project" value="UniProtKB-ARBA"/>
</dbReference>
<evidence type="ECO:0000256" key="12">
    <source>
        <dbReference type="ARBA" id="ARBA00023303"/>
    </source>
</evidence>
<dbReference type="GO" id="GO:0015276">
    <property type="term" value="F:ligand-gated monoatomic ion channel activity"/>
    <property type="evidence" value="ECO:0007669"/>
    <property type="project" value="InterPro"/>
</dbReference>
<comment type="similarity">
    <text evidence="2">Belongs to the glutamate-gated ion channel (TC 1.A.10.1) family.</text>
</comment>
<evidence type="ECO:0000256" key="2">
    <source>
        <dbReference type="ARBA" id="ARBA00008685"/>
    </source>
</evidence>
<evidence type="ECO:0000256" key="11">
    <source>
        <dbReference type="ARBA" id="ARBA00023286"/>
    </source>
</evidence>
<evidence type="ECO:0000256" key="5">
    <source>
        <dbReference type="ARBA" id="ARBA00022729"/>
    </source>
</evidence>
<feature type="domain" description="Ionotropic glutamate receptor C-terminal" evidence="17">
    <location>
        <begin position="503"/>
        <end position="844"/>
    </location>
</feature>
<feature type="transmembrane region" description="Helical" evidence="15">
    <location>
        <begin position="867"/>
        <end position="888"/>
    </location>
</feature>
<name>A0A811NGQ2_9POAL</name>
<evidence type="ECO:0000256" key="4">
    <source>
        <dbReference type="ARBA" id="ARBA00022692"/>
    </source>
</evidence>
<dbReference type="InterPro" id="IPR001320">
    <property type="entry name" value="Iontro_rcpt_C"/>
</dbReference>
<keyword evidence="4 15" id="KW-0812">Transmembrane</keyword>
<dbReference type="GO" id="GO:0007165">
    <property type="term" value="P:signal transduction"/>
    <property type="evidence" value="ECO:0007669"/>
    <property type="project" value="UniProtKB-ARBA"/>
</dbReference>
<dbReference type="InterPro" id="IPR017103">
    <property type="entry name" value="Iontropic_Glu_rcpt_pln"/>
</dbReference>
<dbReference type="AlphaFoldDB" id="A0A811NGQ2"/>
<dbReference type="SUPFAM" id="SSF53850">
    <property type="entry name" value="Periplasmic binding protein-like II"/>
    <property type="match status" value="1"/>
</dbReference>
<dbReference type="OrthoDB" id="5984008at2759"/>
<evidence type="ECO:0000256" key="16">
    <source>
        <dbReference type="SAM" id="SignalP"/>
    </source>
</evidence>
<keyword evidence="6 15" id="KW-1133">Transmembrane helix</keyword>
<dbReference type="SMART" id="SM00079">
    <property type="entry name" value="PBPe"/>
    <property type="match status" value="1"/>
</dbReference>
<dbReference type="GO" id="GO:0009611">
    <property type="term" value="P:response to wounding"/>
    <property type="evidence" value="ECO:0007669"/>
    <property type="project" value="UniProtKB-ARBA"/>
</dbReference>
<evidence type="ECO:0000256" key="8">
    <source>
        <dbReference type="ARBA" id="ARBA00023136"/>
    </source>
</evidence>
<dbReference type="SUPFAM" id="SSF53822">
    <property type="entry name" value="Periplasmic binding protein-like I"/>
    <property type="match status" value="1"/>
</dbReference>
<evidence type="ECO:0000256" key="3">
    <source>
        <dbReference type="ARBA" id="ARBA00022448"/>
    </source>
</evidence>
<evidence type="ECO:0000256" key="1">
    <source>
        <dbReference type="ARBA" id="ARBA00004141"/>
    </source>
</evidence>
<evidence type="ECO:0000259" key="17">
    <source>
        <dbReference type="SMART" id="SM00079"/>
    </source>
</evidence>
<reference evidence="18" key="1">
    <citation type="submission" date="2020-10" db="EMBL/GenBank/DDBJ databases">
        <authorList>
            <person name="Han B."/>
            <person name="Lu T."/>
            <person name="Zhao Q."/>
            <person name="Huang X."/>
            <person name="Zhao Y."/>
        </authorList>
    </citation>
    <scope>NUCLEOTIDE SEQUENCE</scope>
</reference>
<feature type="transmembrane region" description="Helical" evidence="15">
    <location>
        <begin position="685"/>
        <end position="709"/>
    </location>
</feature>
<accession>A0A811NGQ2</accession>
<evidence type="ECO:0000256" key="7">
    <source>
        <dbReference type="ARBA" id="ARBA00023065"/>
    </source>
</evidence>
<proteinExistence type="inferred from homology"/>
<evidence type="ECO:0000256" key="10">
    <source>
        <dbReference type="ARBA" id="ARBA00023180"/>
    </source>
</evidence>
<dbReference type="Pfam" id="PF00060">
    <property type="entry name" value="Lig_chan"/>
    <property type="match status" value="1"/>
</dbReference>
<sequence length="1011" mass="109125">MASSATTTSTTLLLRLLCLCTVLPVALQAARPTNITIGALFAFDSVIGKSARTAIQLAVDDVNRDPTVLSGTNLSVVLQDTNCSGFAGIIQAGLELMEKEVVAVVGPQSSVIAHVVTHVANELRVPLVSFAATDPALASTQYPYFVRAVHDDSFQMAAIADIVSLYGWREVTAFYVDDDYGRGGVVALADALEATRARLSYKAAFPPGADRATLADLLQRANSMESRVFVVHASPDSGLDVFAAAHDLGMMVAEYAWIATDWLAAAAIDGAGAASESNNIQGVESNNIQGVLTLRQYTPDSDAKASLVSRLAGAEQPSNNNATAVVNAYSLFAYDSVWIAAHAIDQFLDEAGGNVTFSADPNIRDANGSALRLSALRVFDQGEQLLRKVMLANFTGVTGRVGFQFDADGNGPGSGILINPAYEILNVGGTGGVRRVAYWSNYTRLSVDAPTLLDDGGPPPNSSSTTPQQQKDQQQQMSNVTWSGGTTTTPRGWAFADNGQPLRIGVPYRTSYREFVSKDDTSKDGVSGYCIDVFKAALQQLPYPVPVSFVLFGDGVTSPSYDELVQNVADGFFDAAVGDISIVTNRTRVVDFTQPYIDSGLVIVSTVMARSSDEWAFLKPFTPELWGTFVGFCIFIGAVVWILEHRHNEEFRGSPWNQMRTMFWFSFAAVFFSQREETVSSLGRFVVIMWLLVVLIITQSYTASLTSILTVQQLSTGMQGINDLLAGNDPIGYQQGSFAGSYMIKELGVKASRLRELPIDEYADSLQRGPSNGGVAAIVDEMPYVELFLSSNCQFRTVGQEFTKSGWGFAFPHDSPLAVDLSTAILKLSESGDLQRIHDNWLNTGTCDSTDGVGGPVRLSVANFGGLFLICGVACGVALLVYFARILFQFCQYHRHGTSDGAKEEDEEEDDGGGGPFPDKEKSLRRLARQTSTRDLMSTKEEEEDGGGSPFPDKEKSLRRLARQTSFRVRDFMSFVDMKESEVKSAMRSSSTSSKSMGQSHSDTSDGPSSP</sequence>
<feature type="region of interest" description="Disordered" evidence="14">
    <location>
        <begin position="898"/>
        <end position="960"/>
    </location>
</feature>
<keyword evidence="5 16" id="KW-0732">Signal</keyword>
<gene>
    <name evidence="18" type="ORF">NCGR_LOCUS14999</name>
</gene>
<keyword evidence="8 15" id="KW-0472">Membrane</keyword>
<evidence type="ECO:0000256" key="15">
    <source>
        <dbReference type="SAM" id="Phobius"/>
    </source>
</evidence>
<dbReference type="PIRSF" id="PIRSF037090">
    <property type="entry name" value="Iontro_Glu-like_rcpt_pln"/>
    <property type="match status" value="1"/>
</dbReference>
<feature type="chain" id="PRO_5033053321" description="Ionotropic glutamate receptor C-terminal domain-containing protein" evidence="16">
    <location>
        <begin position="33"/>
        <end position="1011"/>
    </location>
</feature>
<feature type="region of interest" description="Disordered" evidence="14">
    <location>
        <begin position="979"/>
        <end position="1011"/>
    </location>
</feature>
<dbReference type="InterPro" id="IPR015683">
    <property type="entry name" value="Ionotropic_Glu_rcpt"/>
</dbReference>
<dbReference type="CDD" id="cd13686">
    <property type="entry name" value="GluR_Plant"/>
    <property type="match status" value="1"/>
</dbReference>
<dbReference type="InterPro" id="IPR019594">
    <property type="entry name" value="Glu/Gly-bd"/>
</dbReference>
<comment type="subcellular location">
    <subcellularLocation>
        <location evidence="1">Membrane</location>
        <topology evidence="1">Multi-pass membrane protein</topology>
    </subcellularLocation>
</comment>
<feature type="compositionally biased region" description="Acidic residues" evidence="14">
    <location>
        <begin position="903"/>
        <end position="912"/>
    </location>
</feature>
<feature type="signal peptide" evidence="16">
    <location>
        <begin position="1"/>
        <end position="32"/>
    </location>
</feature>
<dbReference type="FunFam" id="1.10.287.70:FF:000037">
    <property type="entry name" value="Glutamate receptor"/>
    <property type="match status" value="1"/>
</dbReference>
<feature type="disulfide bond" evidence="13">
    <location>
        <begin position="793"/>
        <end position="847"/>
    </location>
</feature>
<evidence type="ECO:0000313" key="18">
    <source>
        <dbReference type="EMBL" id="CAD6221786.1"/>
    </source>
</evidence>
<dbReference type="Pfam" id="PF01094">
    <property type="entry name" value="ANF_receptor"/>
    <property type="match status" value="1"/>
</dbReference>
<keyword evidence="10" id="KW-0325">Glycoprotein</keyword>
<dbReference type="CDD" id="cd19990">
    <property type="entry name" value="PBP1_GABAb_receptor_plant"/>
    <property type="match status" value="1"/>
</dbReference>
<feature type="compositionally biased region" description="Low complexity" evidence="14">
    <location>
        <begin position="986"/>
        <end position="1002"/>
    </location>
</feature>
<feature type="compositionally biased region" description="Low complexity" evidence="14">
    <location>
        <begin position="462"/>
        <end position="476"/>
    </location>
</feature>
<dbReference type="FunFam" id="3.40.190.10:FF:000175">
    <property type="entry name" value="Glutamate receptor"/>
    <property type="match status" value="1"/>
</dbReference>
<dbReference type="Gene3D" id="3.40.50.2300">
    <property type="match status" value="2"/>
</dbReference>
<dbReference type="PRINTS" id="PR01176">
    <property type="entry name" value="GABABRECEPTR"/>
</dbReference>